<comment type="caution">
    <text evidence="8">The sequence shown here is derived from an EMBL/GenBank/DDBJ whole genome shotgun (WGS) entry which is preliminary data.</text>
</comment>
<evidence type="ECO:0008006" key="10">
    <source>
        <dbReference type="Google" id="ProtNLM"/>
    </source>
</evidence>
<proteinExistence type="predicted"/>
<feature type="compositionally biased region" description="Acidic residues" evidence="1">
    <location>
        <begin position="1285"/>
        <end position="1301"/>
    </location>
</feature>
<sequence>MSVKLGKRVLQLIKSEDWQELEQLLLNTEEDWVLEIVCQWVRRAGSSQPVGGLVTALSCTTRESTDLRLQVYEAVLKHVRDGVCVSERCAGELMGVLMVRVDTFPTAALVSLIDHYLELIKQGEPLQGRWVDLFAKLVTSVSCKEEVTIGGKQMGGDDYRYQVLKTLCDLNWIAETTTCLLPIFSDMDLPKEEMEDVIFKVEQVVKEVEYQSVPPIMYQLINLARTKLPSRVLHLIIHYFTRQEHKLAKEKAKEKEKEKDSNDVNSMDMDSETIDDSQQRDLTEAKGTVVLHITHFAQYNPALVRDYIKFIRSSTWLGEKLVTPFNLTLSLSLSSIDRYEEQILSALKSCLLRTFREEEHSSNSRWLRESWGTDCDVTTAFMTTVNNCIMGWDQVSQGLVQLAFSLLECGGGPKGESYASQRATHLAATVLPLIVKKQPHLISSVLSRISNFILSASSPHLYVEILGKLAKTVPLGLLEHFSIVRGPLEYLEYMAPGPATLLLQAYNPLFRMNMSLKDTIMLIMRKMIFSKRVESRQVAVCGFLQFLRNFRLLGTLPSSQASMNFSSSLSTSVSADIHTVFNSSTNEALCLELLGILRRCFSQQHEVKTTFYGGLFEVCRANPKVTVSIVEMLHHHLTTLLDLRDDILNPVLLKNVIMVRGDNVVLVEPMGDLLSSLAACKTHYEKTRESGGDDVVDDDDDGDVEVLNDVCTMFDKLTERLSGCDLEDLGINPNGDFTSITNAGQKNILSCKVMVGVLESLIEHTFISESQPSSEEKMQTIIALFKSQKKITDLVKEKSVKPGKNGEGSKGKGKGSSKSGVTFKSHLSSHVAADILATSLNNSDVGSILKRCHEFQMYLLSAIEETVSSVKGLSRSEKEKTLPHLKTIAKVLLKECTQNLGAENSRDEREVVRLRHSLHILNSLMMIFSKIYKDKLEAIMKEILDKTDNKTLDRLLYKFSKRCQKMLLTVVHNDENGPLLKDASVIVNLMTTATQAMTPGCSEMENVQDWIHQLCKDQDPDSSDLAKALMTLLIKLSNQIKFNHSLTRGLAKELHHKLGDFEQGVEVEESNKYKIITENTASAILTCILSHQDETLGWIELVLNKMKACVSTATEFEVNEVEKCISVKCTHVMASVYEVIQSALPDGATIDQTLRVVTKLYNTLSLYVKYYLDLFKLKNNTQISDKLEKVVHNSAMMISKPVYPMITYIESTQRQIGKKKQSTLTARAIKESKLIPSLIYSIEQYEKHLITLSRKSKVNLMQAMKLSTARDFRINPNALLDVLEQENQEEEEENNTEETGDDNNSHVSDQDSDDNEGSRRERAPAKSQSRVTKKHVSQREDEDTDKQEESAGKSQPKAKTKKRKSRGEDDNENNPNTQNTTPPSKKGKKTPRGKLAPDDGLSHGREKEQFGYSLLGEAIYKAESLSLECRE</sequence>
<evidence type="ECO:0000256" key="1">
    <source>
        <dbReference type="SAM" id="MobiDB-lite"/>
    </source>
</evidence>
<dbReference type="InterPro" id="IPR029315">
    <property type="entry name" value="FANCI_S2"/>
</dbReference>
<keyword evidence="9" id="KW-1185">Reference proteome</keyword>
<dbReference type="InterPro" id="IPR029312">
    <property type="entry name" value="FANCI_HD2"/>
</dbReference>
<evidence type="ECO:0000259" key="4">
    <source>
        <dbReference type="Pfam" id="PF14677"/>
    </source>
</evidence>
<dbReference type="Pfam" id="PF14676">
    <property type="entry name" value="FANCI_S2"/>
    <property type="match status" value="1"/>
</dbReference>
<accession>A0AAE1L0E6</accession>
<feature type="domain" description="FANCI helical" evidence="7">
    <location>
        <begin position="566"/>
        <end position="796"/>
    </location>
</feature>
<dbReference type="Pfam" id="PF14675">
    <property type="entry name" value="FANCI_S1"/>
    <property type="match status" value="1"/>
</dbReference>
<evidence type="ECO:0000313" key="9">
    <source>
        <dbReference type="Proteomes" id="UP001286313"/>
    </source>
</evidence>
<dbReference type="Pfam" id="PF14678">
    <property type="entry name" value="FANCI_S4"/>
    <property type="match status" value="1"/>
</dbReference>
<feature type="domain" description="FANCI solenoid 1" evidence="2">
    <location>
        <begin position="67"/>
        <end position="297"/>
    </location>
</feature>
<organism evidence="8 9">
    <name type="scientific">Petrolisthes cinctipes</name>
    <name type="common">Flat porcelain crab</name>
    <dbReference type="NCBI Taxonomy" id="88211"/>
    <lineage>
        <taxon>Eukaryota</taxon>
        <taxon>Metazoa</taxon>
        <taxon>Ecdysozoa</taxon>
        <taxon>Arthropoda</taxon>
        <taxon>Crustacea</taxon>
        <taxon>Multicrustacea</taxon>
        <taxon>Malacostraca</taxon>
        <taxon>Eumalacostraca</taxon>
        <taxon>Eucarida</taxon>
        <taxon>Decapoda</taxon>
        <taxon>Pleocyemata</taxon>
        <taxon>Anomura</taxon>
        <taxon>Galatheoidea</taxon>
        <taxon>Porcellanidae</taxon>
        <taxon>Petrolisthes</taxon>
    </lineage>
</organism>
<dbReference type="Pfam" id="PF14680">
    <property type="entry name" value="FANCI_HD2"/>
    <property type="match status" value="1"/>
</dbReference>
<feature type="compositionally biased region" description="Basic and acidic residues" evidence="1">
    <location>
        <begin position="248"/>
        <end position="262"/>
    </location>
</feature>
<evidence type="ECO:0000259" key="3">
    <source>
        <dbReference type="Pfam" id="PF14676"/>
    </source>
</evidence>
<evidence type="ECO:0000259" key="5">
    <source>
        <dbReference type="Pfam" id="PF14678"/>
    </source>
</evidence>
<dbReference type="Proteomes" id="UP001286313">
    <property type="component" value="Unassembled WGS sequence"/>
</dbReference>
<feature type="domain" description="FANCI solenoid 3" evidence="4">
    <location>
        <begin position="843"/>
        <end position="1033"/>
    </location>
</feature>
<evidence type="ECO:0000313" key="8">
    <source>
        <dbReference type="EMBL" id="KAK3890452.1"/>
    </source>
</evidence>
<dbReference type="EMBL" id="JAWQEG010000418">
    <property type="protein sequence ID" value="KAK3890452.1"/>
    <property type="molecule type" value="Genomic_DNA"/>
</dbReference>
<evidence type="ECO:0000259" key="6">
    <source>
        <dbReference type="Pfam" id="PF14679"/>
    </source>
</evidence>
<feature type="domain" description="FANCI solenoid 4" evidence="5">
    <location>
        <begin position="1047"/>
        <end position="1279"/>
    </location>
</feature>
<evidence type="ECO:0000259" key="2">
    <source>
        <dbReference type="Pfam" id="PF14675"/>
    </source>
</evidence>
<feature type="compositionally biased region" description="Low complexity" evidence="1">
    <location>
        <begin position="1373"/>
        <end position="1384"/>
    </location>
</feature>
<dbReference type="Pfam" id="PF14677">
    <property type="entry name" value="FANCI_S3"/>
    <property type="match status" value="1"/>
</dbReference>
<protein>
    <recommendedName>
        <fullName evidence="10">Fanconi anemia group I protein</fullName>
    </recommendedName>
</protein>
<reference evidence="8" key="1">
    <citation type="submission" date="2023-10" db="EMBL/GenBank/DDBJ databases">
        <title>Genome assemblies of two species of porcelain crab, Petrolisthes cinctipes and Petrolisthes manimaculis (Anomura: Porcellanidae).</title>
        <authorList>
            <person name="Angst P."/>
        </authorList>
    </citation>
    <scope>NUCLEOTIDE SEQUENCE</scope>
    <source>
        <strain evidence="8">PB745_01</strain>
        <tissue evidence="8">Gill</tissue>
    </source>
</reference>
<dbReference type="InterPro" id="IPR029308">
    <property type="entry name" value="FANCI_S1"/>
</dbReference>
<dbReference type="InterPro" id="IPR026171">
    <property type="entry name" value="FANCI"/>
</dbReference>
<dbReference type="PANTHER" id="PTHR21818:SF0">
    <property type="entry name" value="FANCONI ANEMIA GROUP I PROTEIN"/>
    <property type="match status" value="1"/>
</dbReference>
<name>A0AAE1L0E6_PETCI</name>
<dbReference type="PANTHER" id="PTHR21818">
    <property type="entry name" value="BC025462 PROTEIN"/>
    <property type="match status" value="1"/>
</dbReference>
<dbReference type="InterPro" id="IPR029310">
    <property type="entry name" value="FANCI_HD1"/>
</dbReference>
<feature type="region of interest" description="Disordered" evidence="1">
    <location>
        <begin position="1285"/>
        <end position="1407"/>
    </location>
</feature>
<dbReference type="InterPro" id="IPR029313">
    <property type="entry name" value="FANCI_S3"/>
</dbReference>
<feature type="compositionally biased region" description="Basic residues" evidence="1">
    <location>
        <begin position="1356"/>
        <end position="1365"/>
    </location>
</feature>
<feature type="region of interest" description="Disordered" evidence="1">
    <location>
        <begin position="248"/>
        <end position="279"/>
    </location>
</feature>
<feature type="compositionally biased region" description="Basic and acidic residues" evidence="1">
    <location>
        <begin position="1395"/>
        <end position="1407"/>
    </location>
</feature>
<evidence type="ECO:0000259" key="7">
    <source>
        <dbReference type="Pfam" id="PF14680"/>
    </source>
</evidence>
<dbReference type="Pfam" id="PF14679">
    <property type="entry name" value="FANCI_HD1"/>
    <property type="match status" value="1"/>
</dbReference>
<feature type="domain" description="FANCI helical" evidence="6">
    <location>
        <begin position="303"/>
        <end position="387"/>
    </location>
</feature>
<dbReference type="GO" id="GO:0070182">
    <property type="term" value="F:DNA polymerase binding"/>
    <property type="evidence" value="ECO:0007669"/>
    <property type="project" value="TreeGrafter"/>
</dbReference>
<dbReference type="InterPro" id="IPR029314">
    <property type="entry name" value="FANCI_S4"/>
</dbReference>
<dbReference type="GO" id="GO:0006281">
    <property type="term" value="P:DNA repair"/>
    <property type="evidence" value="ECO:0007669"/>
    <property type="project" value="InterPro"/>
</dbReference>
<feature type="domain" description="FANCI solenoid 2" evidence="3">
    <location>
        <begin position="395"/>
        <end position="544"/>
    </location>
</feature>
<feature type="region of interest" description="Disordered" evidence="1">
    <location>
        <begin position="796"/>
        <end position="822"/>
    </location>
</feature>
<gene>
    <name evidence="8" type="ORF">Pcinc_005609</name>
</gene>